<accession>A0ABN1UYU7</accession>
<evidence type="ECO:0000256" key="1">
    <source>
        <dbReference type="SAM" id="MobiDB-lite"/>
    </source>
</evidence>
<dbReference type="Proteomes" id="UP001501371">
    <property type="component" value="Unassembled WGS sequence"/>
</dbReference>
<proteinExistence type="predicted"/>
<organism evidence="2 3">
    <name type="scientific">Streptomyces hebeiensis</name>
    <dbReference type="NCBI Taxonomy" id="229486"/>
    <lineage>
        <taxon>Bacteria</taxon>
        <taxon>Bacillati</taxon>
        <taxon>Actinomycetota</taxon>
        <taxon>Actinomycetes</taxon>
        <taxon>Kitasatosporales</taxon>
        <taxon>Streptomycetaceae</taxon>
        <taxon>Streptomyces</taxon>
    </lineage>
</organism>
<evidence type="ECO:0000313" key="2">
    <source>
        <dbReference type="EMBL" id="GAA1182604.1"/>
    </source>
</evidence>
<gene>
    <name evidence="2" type="ORF">GCM10009654_44850</name>
</gene>
<reference evidence="2 3" key="1">
    <citation type="journal article" date="2019" name="Int. J. Syst. Evol. Microbiol.">
        <title>The Global Catalogue of Microorganisms (GCM) 10K type strain sequencing project: providing services to taxonomists for standard genome sequencing and annotation.</title>
        <authorList>
            <consortium name="The Broad Institute Genomics Platform"/>
            <consortium name="The Broad Institute Genome Sequencing Center for Infectious Disease"/>
            <person name="Wu L."/>
            <person name="Ma J."/>
        </authorList>
    </citation>
    <scope>NUCLEOTIDE SEQUENCE [LARGE SCALE GENOMIC DNA]</scope>
    <source>
        <strain evidence="2 3">JCM 12696</strain>
    </source>
</reference>
<evidence type="ECO:0000313" key="3">
    <source>
        <dbReference type="Proteomes" id="UP001501371"/>
    </source>
</evidence>
<keyword evidence="3" id="KW-1185">Reference proteome</keyword>
<protein>
    <submittedName>
        <fullName evidence="2">Uncharacterized protein</fullName>
    </submittedName>
</protein>
<sequence length="59" mass="6069">MPSRPPVAGAPARPYVRDCATPGAHNSPYAPDTPYARTAPSDGDGAPHVPSDDRTPTGK</sequence>
<dbReference type="EMBL" id="BAAAKV010000042">
    <property type="protein sequence ID" value="GAA1182604.1"/>
    <property type="molecule type" value="Genomic_DNA"/>
</dbReference>
<feature type="compositionally biased region" description="Basic and acidic residues" evidence="1">
    <location>
        <begin position="50"/>
        <end position="59"/>
    </location>
</feature>
<name>A0ABN1UYU7_9ACTN</name>
<feature type="region of interest" description="Disordered" evidence="1">
    <location>
        <begin position="1"/>
        <end position="59"/>
    </location>
</feature>
<comment type="caution">
    <text evidence="2">The sequence shown here is derived from an EMBL/GenBank/DDBJ whole genome shotgun (WGS) entry which is preliminary data.</text>
</comment>